<evidence type="ECO:0000256" key="1">
    <source>
        <dbReference type="SAM" id="Phobius"/>
    </source>
</evidence>
<name>A0ABP8TZA5_9ACTN</name>
<proteinExistence type="predicted"/>
<organism evidence="2 3">
    <name type="scientific">Actinoallomurus liliacearum</name>
    <dbReference type="NCBI Taxonomy" id="1080073"/>
    <lineage>
        <taxon>Bacteria</taxon>
        <taxon>Bacillati</taxon>
        <taxon>Actinomycetota</taxon>
        <taxon>Actinomycetes</taxon>
        <taxon>Streptosporangiales</taxon>
        <taxon>Thermomonosporaceae</taxon>
        <taxon>Actinoallomurus</taxon>
    </lineage>
</organism>
<dbReference type="Proteomes" id="UP001500212">
    <property type="component" value="Unassembled WGS sequence"/>
</dbReference>
<keyword evidence="3" id="KW-1185">Reference proteome</keyword>
<evidence type="ECO:0000313" key="3">
    <source>
        <dbReference type="Proteomes" id="UP001500212"/>
    </source>
</evidence>
<feature type="transmembrane region" description="Helical" evidence="1">
    <location>
        <begin position="230"/>
        <end position="252"/>
    </location>
</feature>
<feature type="transmembrane region" description="Helical" evidence="1">
    <location>
        <begin position="22"/>
        <end position="40"/>
    </location>
</feature>
<accession>A0ABP8TZA5</accession>
<feature type="transmembrane region" description="Helical" evidence="1">
    <location>
        <begin position="110"/>
        <end position="130"/>
    </location>
</feature>
<comment type="caution">
    <text evidence="2">The sequence shown here is derived from an EMBL/GenBank/DDBJ whole genome shotgun (WGS) entry which is preliminary data.</text>
</comment>
<gene>
    <name evidence="2" type="ORF">GCM10023195_76740</name>
</gene>
<dbReference type="EMBL" id="BAABHJ010000039">
    <property type="protein sequence ID" value="GAA4617215.1"/>
    <property type="molecule type" value="Genomic_DNA"/>
</dbReference>
<feature type="transmembrane region" description="Helical" evidence="1">
    <location>
        <begin position="52"/>
        <end position="68"/>
    </location>
</feature>
<protein>
    <submittedName>
        <fullName evidence="2">Uncharacterized protein</fullName>
    </submittedName>
</protein>
<feature type="transmembrane region" description="Helical" evidence="1">
    <location>
        <begin position="145"/>
        <end position="164"/>
    </location>
</feature>
<evidence type="ECO:0000313" key="2">
    <source>
        <dbReference type="EMBL" id="GAA4617215.1"/>
    </source>
</evidence>
<keyword evidence="1" id="KW-1133">Transmembrane helix</keyword>
<reference evidence="3" key="1">
    <citation type="journal article" date="2019" name="Int. J. Syst. Evol. Microbiol.">
        <title>The Global Catalogue of Microorganisms (GCM) 10K type strain sequencing project: providing services to taxonomists for standard genome sequencing and annotation.</title>
        <authorList>
            <consortium name="The Broad Institute Genomics Platform"/>
            <consortium name="The Broad Institute Genome Sequencing Center for Infectious Disease"/>
            <person name="Wu L."/>
            <person name="Ma J."/>
        </authorList>
    </citation>
    <scope>NUCLEOTIDE SEQUENCE [LARGE SCALE GENOMIC DNA]</scope>
    <source>
        <strain evidence="3">JCM 17938</strain>
    </source>
</reference>
<keyword evidence="1" id="KW-0472">Membrane</keyword>
<keyword evidence="1" id="KW-0812">Transmembrane</keyword>
<sequence>MESVASAGSWVRRLALWPGEGLLYRRFGWFSGGLLVLLGLNELSLWGGDVRRWDWLFVTGILAFLMALRPSLALPDKMHETLDRLGTGKVLSGPEDLQAFERNLHRSSRWAALVGGAVTVPVIAVAWIAARGLVGRYLGTMTAEVVAAVPVGLCFGRTVGYGLLGRRLTRSRFTVTVDPEHLDGATGLRPVGDFYFFQAMLLAVPAVFLGAWWVAIPFYGERYEGWRDAYVALLAIVLVCELLAFLLPLWSFHIVMKEEKRRLLAEADEIGHQALEVQRQLRSEPKETQLKHLEDRLARLTRRYQAIEKMPTWPVSTRVRRRLALNNVILLTPVVAQILGAPDSLQHLLDALQKVITGHA</sequence>
<feature type="transmembrane region" description="Helical" evidence="1">
    <location>
        <begin position="194"/>
        <end position="218"/>
    </location>
</feature>
<dbReference type="RefSeq" id="WP_345365453.1">
    <property type="nucleotide sequence ID" value="NZ_BAABHJ010000039.1"/>
</dbReference>